<dbReference type="SUPFAM" id="SSF55174">
    <property type="entry name" value="Alpha-L RNA-binding motif"/>
    <property type="match status" value="1"/>
</dbReference>
<dbReference type="SMART" id="SM00363">
    <property type="entry name" value="S4"/>
    <property type="match status" value="1"/>
</dbReference>
<dbReference type="CDD" id="cd02869">
    <property type="entry name" value="PseudoU_synth_RluA_like"/>
    <property type="match status" value="1"/>
</dbReference>
<name>A0A9D1II01_9BURK</name>
<organism evidence="8 9">
    <name type="scientific">Candidatus Aphodousia faecigallinarum</name>
    <dbReference type="NCBI Taxonomy" id="2840677"/>
    <lineage>
        <taxon>Bacteria</taxon>
        <taxon>Pseudomonadati</taxon>
        <taxon>Pseudomonadota</taxon>
        <taxon>Betaproteobacteria</taxon>
        <taxon>Burkholderiales</taxon>
        <taxon>Sutterellaceae</taxon>
        <taxon>Sutterellaceae incertae sedis</taxon>
        <taxon>Candidatus Aphodousia</taxon>
    </lineage>
</organism>
<comment type="caution">
    <text evidence="8">The sequence shown here is derived from an EMBL/GenBank/DDBJ whole genome shotgun (WGS) entry which is preliminary data.</text>
</comment>
<dbReference type="Gene3D" id="3.30.2350.10">
    <property type="entry name" value="Pseudouridine synthase"/>
    <property type="match status" value="1"/>
</dbReference>
<dbReference type="EMBL" id="DVMY01000101">
    <property type="protein sequence ID" value="HIU37895.1"/>
    <property type="molecule type" value="Genomic_DNA"/>
</dbReference>
<comment type="catalytic activity">
    <reaction evidence="3">
        <text>uridine(1911/1915/1917) in 23S rRNA = pseudouridine(1911/1915/1917) in 23S rRNA</text>
        <dbReference type="Rhea" id="RHEA:42524"/>
        <dbReference type="Rhea" id="RHEA-COMP:10097"/>
        <dbReference type="Rhea" id="RHEA-COMP:10098"/>
        <dbReference type="ChEBI" id="CHEBI:65314"/>
        <dbReference type="ChEBI" id="CHEBI:65315"/>
        <dbReference type="EC" id="5.4.99.23"/>
    </reaction>
</comment>
<dbReference type="Pfam" id="PF01479">
    <property type="entry name" value="S4"/>
    <property type="match status" value="1"/>
</dbReference>
<protein>
    <recommendedName>
        <fullName evidence="6">Pseudouridine synthase</fullName>
        <ecNumber evidence="6">5.4.99.-</ecNumber>
    </recommendedName>
</protein>
<dbReference type="NCBIfam" id="TIGR00005">
    <property type="entry name" value="rluA_subfam"/>
    <property type="match status" value="1"/>
</dbReference>
<evidence type="ECO:0000256" key="1">
    <source>
        <dbReference type="ARBA" id="ARBA00010876"/>
    </source>
</evidence>
<dbReference type="GO" id="GO:0000455">
    <property type="term" value="P:enzyme-directed rRNA pseudouridine synthesis"/>
    <property type="evidence" value="ECO:0007669"/>
    <property type="project" value="UniProtKB-ARBA"/>
</dbReference>
<evidence type="ECO:0000256" key="4">
    <source>
        <dbReference type="PIRSR" id="PIRSR606225-1"/>
    </source>
</evidence>
<evidence type="ECO:0000313" key="8">
    <source>
        <dbReference type="EMBL" id="HIU37895.1"/>
    </source>
</evidence>
<dbReference type="Proteomes" id="UP000824083">
    <property type="component" value="Unassembled WGS sequence"/>
</dbReference>
<dbReference type="EC" id="5.4.99.-" evidence="6"/>
<dbReference type="Gene3D" id="3.10.290.10">
    <property type="entry name" value="RNA-binding S4 domain"/>
    <property type="match status" value="1"/>
</dbReference>
<dbReference type="SUPFAM" id="SSF55120">
    <property type="entry name" value="Pseudouridine synthase"/>
    <property type="match status" value="1"/>
</dbReference>
<reference evidence="8" key="1">
    <citation type="submission" date="2020-10" db="EMBL/GenBank/DDBJ databases">
        <authorList>
            <person name="Gilroy R."/>
        </authorList>
    </citation>
    <scope>NUCLEOTIDE SEQUENCE</scope>
    <source>
        <strain evidence="8">7463</strain>
    </source>
</reference>
<dbReference type="InterPro" id="IPR006224">
    <property type="entry name" value="PsdUridine_synth_RluA-like_CS"/>
</dbReference>
<keyword evidence="2 6" id="KW-0413">Isomerase</keyword>
<proteinExistence type="inferred from homology"/>
<gene>
    <name evidence="8" type="ORF">IAC56_06445</name>
</gene>
<sequence length="335" mass="37339">MLAQSEEALFFVVDDEYSGERLDKVLARLLPSISRARLQTWIEQGAVTVNGEVTEKIRLKVSAGDEIEVLEQPSPEELAFKPVPMDLDVVYEDDDILIVNKPAGLVVHPAAGHWDDTLLNGLLARNPELKNLPRAGIVHRLDRDTTGLMVVAKTLEAQTDLIRQLQARTVKREYWAVVHGEAPEAGFIDEPIMRDPRSAMRFCVGQGPRAKEAKTHVRLVDRAYVDGVGQTPLTVSWVACRLDTGRTHQIRVHMQWAGLPLVGDPVYKGKMSKLPADCPLSLMKRQTLHASRLGLVHPRTKEAMQWFVPAPDDLAQLMDTIGFGPTDEPVTVFEK</sequence>
<dbReference type="InterPro" id="IPR006225">
    <property type="entry name" value="PsdUridine_synth_RluC/D"/>
</dbReference>
<dbReference type="PANTHER" id="PTHR21600:SF44">
    <property type="entry name" value="RIBOSOMAL LARGE SUBUNIT PSEUDOURIDINE SYNTHASE D"/>
    <property type="match status" value="1"/>
</dbReference>
<evidence type="ECO:0000256" key="3">
    <source>
        <dbReference type="ARBA" id="ARBA00036882"/>
    </source>
</evidence>
<dbReference type="InterPro" id="IPR050188">
    <property type="entry name" value="RluA_PseudoU_synthase"/>
</dbReference>
<evidence type="ECO:0000256" key="6">
    <source>
        <dbReference type="RuleBase" id="RU362028"/>
    </source>
</evidence>
<feature type="active site" evidence="4">
    <location>
        <position position="142"/>
    </location>
</feature>
<comment type="similarity">
    <text evidence="1 6">Belongs to the pseudouridine synthase RluA family.</text>
</comment>
<reference evidence="8" key="2">
    <citation type="journal article" date="2021" name="PeerJ">
        <title>Extensive microbial diversity within the chicken gut microbiome revealed by metagenomics and culture.</title>
        <authorList>
            <person name="Gilroy R."/>
            <person name="Ravi A."/>
            <person name="Getino M."/>
            <person name="Pursley I."/>
            <person name="Horton D.L."/>
            <person name="Alikhan N.F."/>
            <person name="Baker D."/>
            <person name="Gharbi K."/>
            <person name="Hall N."/>
            <person name="Watson M."/>
            <person name="Adriaenssens E.M."/>
            <person name="Foster-Nyarko E."/>
            <person name="Jarju S."/>
            <person name="Secka A."/>
            <person name="Antonio M."/>
            <person name="Oren A."/>
            <person name="Chaudhuri R.R."/>
            <person name="La Ragione R."/>
            <person name="Hildebrand F."/>
            <person name="Pallen M.J."/>
        </authorList>
    </citation>
    <scope>NUCLEOTIDE SEQUENCE</scope>
    <source>
        <strain evidence="8">7463</strain>
    </source>
</reference>
<dbReference type="CDD" id="cd00165">
    <property type="entry name" value="S4"/>
    <property type="match status" value="1"/>
</dbReference>
<dbReference type="GO" id="GO:0160140">
    <property type="term" value="F:23S rRNA pseudouridine(1911/1915/1917) synthase activity"/>
    <property type="evidence" value="ECO:0007669"/>
    <property type="project" value="UniProtKB-EC"/>
</dbReference>
<evidence type="ECO:0000313" key="9">
    <source>
        <dbReference type="Proteomes" id="UP000824083"/>
    </source>
</evidence>
<dbReference type="PANTHER" id="PTHR21600">
    <property type="entry name" value="MITOCHONDRIAL RNA PSEUDOURIDINE SYNTHASE"/>
    <property type="match status" value="1"/>
</dbReference>
<dbReference type="PROSITE" id="PS50889">
    <property type="entry name" value="S4"/>
    <property type="match status" value="1"/>
</dbReference>
<dbReference type="GO" id="GO:0003723">
    <property type="term" value="F:RNA binding"/>
    <property type="evidence" value="ECO:0007669"/>
    <property type="project" value="UniProtKB-KW"/>
</dbReference>
<dbReference type="InterPro" id="IPR020103">
    <property type="entry name" value="PsdUridine_synth_cat_dom_sf"/>
</dbReference>
<dbReference type="InterPro" id="IPR006145">
    <property type="entry name" value="PsdUridine_synth_RsuA/RluA"/>
</dbReference>
<comment type="function">
    <text evidence="6">Responsible for synthesis of pseudouridine from uracil.</text>
</comment>
<dbReference type="InterPro" id="IPR002942">
    <property type="entry name" value="S4_RNA-bd"/>
</dbReference>
<dbReference type="Pfam" id="PF00849">
    <property type="entry name" value="PseudoU_synth_2"/>
    <property type="match status" value="1"/>
</dbReference>
<keyword evidence="5" id="KW-0694">RNA-binding</keyword>
<dbReference type="AlphaFoldDB" id="A0A9D1II01"/>
<dbReference type="InterPro" id="IPR036986">
    <property type="entry name" value="S4_RNA-bd_sf"/>
</dbReference>
<dbReference type="PROSITE" id="PS01129">
    <property type="entry name" value="PSI_RLU"/>
    <property type="match status" value="1"/>
</dbReference>
<evidence type="ECO:0000256" key="2">
    <source>
        <dbReference type="ARBA" id="ARBA00023235"/>
    </source>
</evidence>
<feature type="domain" description="RNA-binding S4" evidence="7">
    <location>
        <begin position="20"/>
        <end position="82"/>
    </location>
</feature>
<evidence type="ECO:0000256" key="5">
    <source>
        <dbReference type="PROSITE-ProRule" id="PRU00182"/>
    </source>
</evidence>
<evidence type="ECO:0000259" key="7">
    <source>
        <dbReference type="SMART" id="SM00363"/>
    </source>
</evidence>
<comment type="catalytic activity">
    <reaction evidence="6">
        <text>a uridine in RNA = a pseudouridine in RNA</text>
        <dbReference type="Rhea" id="RHEA:48348"/>
        <dbReference type="Rhea" id="RHEA-COMP:12068"/>
        <dbReference type="Rhea" id="RHEA-COMP:12069"/>
        <dbReference type="ChEBI" id="CHEBI:65314"/>
        <dbReference type="ChEBI" id="CHEBI:65315"/>
    </reaction>
</comment>
<accession>A0A9D1II01</accession>